<feature type="binding site" evidence="5 10">
    <location>
        <position position="361"/>
    </location>
    <ligand>
        <name>Zn(2+)</name>
        <dbReference type="ChEBI" id="CHEBI:29105"/>
    </ligand>
</feature>
<feature type="binding site" evidence="5 8">
    <location>
        <position position="214"/>
    </location>
    <ligand>
        <name>NAD(+)</name>
        <dbReference type="ChEBI" id="CHEBI:57540"/>
    </ligand>
</feature>
<keyword evidence="3 5" id="KW-0862">Zinc</keyword>
<dbReference type="PROSITE" id="PS00611">
    <property type="entry name" value="HISOL_DEHYDROGENASE"/>
    <property type="match status" value="1"/>
</dbReference>
<comment type="similarity">
    <text evidence="1 5 6 11">Belongs to the histidinol dehydrogenase family.</text>
</comment>
<feature type="binding site" evidence="5 9">
    <location>
        <position position="328"/>
    </location>
    <ligand>
        <name>substrate</name>
    </ligand>
</feature>
<feature type="active site" description="Proton acceptor" evidence="5 7">
    <location>
        <position position="328"/>
    </location>
</feature>
<dbReference type="InterPro" id="IPR016161">
    <property type="entry name" value="Ald_DH/histidinol_DH"/>
</dbReference>
<dbReference type="Pfam" id="PF00815">
    <property type="entry name" value="Histidinol_dh"/>
    <property type="match status" value="1"/>
</dbReference>
<feature type="binding site" evidence="5 8">
    <location>
        <position position="130"/>
    </location>
    <ligand>
        <name>NAD(+)</name>
        <dbReference type="ChEBI" id="CHEBI:57540"/>
    </ligand>
</feature>
<dbReference type="SUPFAM" id="SSF53720">
    <property type="entry name" value="ALDH-like"/>
    <property type="match status" value="1"/>
</dbReference>
<evidence type="ECO:0000256" key="2">
    <source>
        <dbReference type="ARBA" id="ARBA00022723"/>
    </source>
</evidence>
<dbReference type="Gene3D" id="1.20.5.1300">
    <property type="match status" value="1"/>
</dbReference>
<keyword evidence="5" id="KW-0368">Histidine biosynthesis</keyword>
<dbReference type="GO" id="GO:0051287">
    <property type="term" value="F:NAD binding"/>
    <property type="evidence" value="ECO:0007669"/>
    <property type="project" value="InterPro"/>
</dbReference>
<comment type="pathway">
    <text evidence="5">Amino-acid biosynthesis; L-histidine biosynthesis; L-histidine from 5-phospho-alpha-D-ribose 1-diphosphate: step 9/9.</text>
</comment>
<evidence type="ECO:0000256" key="6">
    <source>
        <dbReference type="PIRNR" id="PIRNR000099"/>
    </source>
</evidence>
<feature type="binding site" evidence="5 9">
    <location>
        <position position="415"/>
    </location>
    <ligand>
        <name>substrate</name>
    </ligand>
</feature>
<dbReference type="PANTHER" id="PTHR21256:SF2">
    <property type="entry name" value="HISTIDINE BIOSYNTHESIS TRIFUNCTIONAL PROTEIN"/>
    <property type="match status" value="1"/>
</dbReference>
<dbReference type="InterPro" id="IPR022695">
    <property type="entry name" value="Histidinol_DH_monofunct"/>
</dbReference>
<name>A8LS14_DINSH</name>
<keyword evidence="13" id="KW-1185">Reference proteome</keyword>
<feature type="binding site" evidence="5 10">
    <location>
        <position position="262"/>
    </location>
    <ligand>
        <name>Zn(2+)</name>
        <dbReference type="ChEBI" id="CHEBI:29105"/>
    </ligand>
</feature>
<evidence type="ECO:0000256" key="9">
    <source>
        <dbReference type="PIRSR" id="PIRSR000099-3"/>
    </source>
</evidence>
<keyword evidence="2 5" id="KW-0479">Metal-binding</keyword>
<evidence type="ECO:0000256" key="11">
    <source>
        <dbReference type="RuleBase" id="RU004175"/>
    </source>
</evidence>
<feature type="active site" description="Proton acceptor" evidence="5 7">
    <location>
        <position position="327"/>
    </location>
</feature>
<evidence type="ECO:0000256" key="3">
    <source>
        <dbReference type="ARBA" id="ARBA00022833"/>
    </source>
</evidence>
<dbReference type="STRING" id="398580.Dshi_0979"/>
<evidence type="ECO:0000256" key="1">
    <source>
        <dbReference type="ARBA" id="ARBA00010178"/>
    </source>
</evidence>
<comment type="function">
    <text evidence="5">Catalyzes the sequential NAD-dependent oxidations of L-histidinol to L-histidinaldehyde and then to L-histidine.</text>
</comment>
<dbReference type="Proteomes" id="UP000006833">
    <property type="component" value="Chromosome"/>
</dbReference>
<dbReference type="PANTHER" id="PTHR21256">
    <property type="entry name" value="HISTIDINOL DEHYDROGENASE HDH"/>
    <property type="match status" value="1"/>
</dbReference>
<evidence type="ECO:0000256" key="8">
    <source>
        <dbReference type="PIRSR" id="PIRSR000099-2"/>
    </source>
</evidence>
<evidence type="ECO:0000256" key="5">
    <source>
        <dbReference type="HAMAP-Rule" id="MF_01024"/>
    </source>
</evidence>
<feature type="binding site" evidence="5 9">
    <location>
        <position position="237"/>
    </location>
    <ligand>
        <name>substrate</name>
    </ligand>
</feature>
<proteinExistence type="inferred from homology"/>
<dbReference type="NCBIfam" id="TIGR00069">
    <property type="entry name" value="hisD"/>
    <property type="match status" value="1"/>
</dbReference>
<organism evidence="12 13">
    <name type="scientific">Dinoroseobacter shibae (strain DSM 16493 / NCIMB 14021 / DFL 12)</name>
    <dbReference type="NCBI Taxonomy" id="398580"/>
    <lineage>
        <taxon>Bacteria</taxon>
        <taxon>Pseudomonadati</taxon>
        <taxon>Pseudomonadota</taxon>
        <taxon>Alphaproteobacteria</taxon>
        <taxon>Rhodobacterales</taxon>
        <taxon>Roseobacteraceae</taxon>
        <taxon>Dinoroseobacter</taxon>
    </lineage>
</organism>
<evidence type="ECO:0000256" key="7">
    <source>
        <dbReference type="PIRSR" id="PIRSR000099-1"/>
    </source>
</evidence>
<gene>
    <name evidence="5" type="primary">hisD</name>
    <name evidence="12" type="synonym">hisD1</name>
    <name evidence="12" type="ordered locus">Dshi_0979</name>
</gene>
<dbReference type="eggNOG" id="COG0141">
    <property type="taxonomic scope" value="Bacteria"/>
</dbReference>
<feature type="binding site" evidence="5 9">
    <location>
        <position position="259"/>
    </location>
    <ligand>
        <name>substrate</name>
    </ligand>
</feature>
<dbReference type="UniPathway" id="UPA00031">
    <property type="reaction ID" value="UER00014"/>
</dbReference>
<accession>A8LS14</accession>
<sequence>MPLFLSSAEAGFEAAFAQLLTMKREDAVDVDDTVAGIIADVRARGDAAVIELTSRFDRLTLTPQTLAFSAEEIAAEIAKVSEEDRAALELAAERIRAYHARQMPQDARWTEPTGAELGWRWTPVSAAGLYVPGGLASYPSSVLMNAIPAQVAGVERLVICAPTPDGVVNPLVLLAASLSGVDTVYRVGGAQAIAALAYGTETIAPVDKITGPGNAFVAAAKRRVFGRVGIDMIAGPSEILVIADRDNDPDWIAVDLLSQAEHDESAQSILITDDAAFGQAVAAAVEARLETLERRAIAGPSWRDFGAVITVRDLAEAAELSNRIAPEHLELCVADPDGLAEHITHAGAIFLGAWTPEAIGDYIGGPNHVLPTARSARFSSGLSVMDFVKRTTLAKMTPAALAEIGPAAERLAISESLEAHGLSVRARLDRLNRGEAAE</sequence>
<dbReference type="FunFam" id="3.40.50.1980:FF:000001">
    <property type="entry name" value="Histidinol dehydrogenase"/>
    <property type="match status" value="1"/>
</dbReference>
<evidence type="ECO:0000256" key="4">
    <source>
        <dbReference type="ARBA" id="ARBA00023002"/>
    </source>
</evidence>
<evidence type="ECO:0000313" key="13">
    <source>
        <dbReference type="Proteomes" id="UP000006833"/>
    </source>
</evidence>
<dbReference type="PIRSF" id="PIRSF000099">
    <property type="entry name" value="Histidinol_dh"/>
    <property type="match status" value="1"/>
</dbReference>
<evidence type="ECO:0000256" key="10">
    <source>
        <dbReference type="PIRSR" id="PIRSR000099-4"/>
    </source>
</evidence>
<dbReference type="Gene3D" id="3.40.50.1980">
    <property type="entry name" value="Nitrogenase molybdenum iron protein domain"/>
    <property type="match status" value="2"/>
</dbReference>
<dbReference type="HAMAP" id="MF_01024">
    <property type="entry name" value="HisD"/>
    <property type="match status" value="1"/>
</dbReference>
<feature type="binding site" evidence="5 8">
    <location>
        <position position="191"/>
    </location>
    <ligand>
        <name>NAD(+)</name>
        <dbReference type="ChEBI" id="CHEBI:57540"/>
    </ligand>
</feature>
<keyword evidence="5 8" id="KW-0520">NAD</keyword>
<comment type="cofactor">
    <cofactor evidence="5 10">
        <name>Zn(2+)</name>
        <dbReference type="ChEBI" id="CHEBI:29105"/>
    </cofactor>
    <text evidence="5 10">Binds 1 zinc ion per subunit.</text>
</comment>
<keyword evidence="4 5" id="KW-0560">Oxidoreductase</keyword>
<dbReference type="InterPro" id="IPR012131">
    <property type="entry name" value="Hstdl_DH"/>
</dbReference>
<keyword evidence="5" id="KW-0028">Amino-acid biosynthesis</keyword>
<dbReference type="InterPro" id="IPR001692">
    <property type="entry name" value="Histidinol_DH_CS"/>
</dbReference>
<evidence type="ECO:0000313" key="12">
    <source>
        <dbReference type="EMBL" id="ABV92721.1"/>
    </source>
</evidence>
<feature type="binding site" evidence="5 9">
    <location>
        <position position="361"/>
    </location>
    <ligand>
        <name>substrate</name>
    </ligand>
</feature>
<dbReference type="HOGENOM" id="CLU_006732_3_3_5"/>
<feature type="binding site" evidence="5 9">
    <location>
        <position position="420"/>
    </location>
    <ligand>
        <name>substrate</name>
    </ligand>
</feature>
<dbReference type="AlphaFoldDB" id="A8LS14"/>
<dbReference type="GO" id="GO:0000105">
    <property type="term" value="P:L-histidine biosynthetic process"/>
    <property type="evidence" value="ECO:0007669"/>
    <property type="project" value="UniProtKB-UniRule"/>
</dbReference>
<dbReference type="EMBL" id="CP000830">
    <property type="protein sequence ID" value="ABV92721.1"/>
    <property type="molecule type" value="Genomic_DNA"/>
</dbReference>
<dbReference type="PRINTS" id="PR00083">
    <property type="entry name" value="HOLDHDRGNASE"/>
</dbReference>
<comment type="catalytic activity">
    <reaction evidence="5">
        <text>L-histidinol + 2 NAD(+) + H2O = L-histidine + 2 NADH + 3 H(+)</text>
        <dbReference type="Rhea" id="RHEA:20641"/>
        <dbReference type="ChEBI" id="CHEBI:15377"/>
        <dbReference type="ChEBI" id="CHEBI:15378"/>
        <dbReference type="ChEBI" id="CHEBI:57540"/>
        <dbReference type="ChEBI" id="CHEBI:57595"/>
        <dbReference type="ChEBI" id="CHEBI:57699"/>
        <dbReference type="ChEBI" id="CHEBI:57945"/>
        <dbReference type="EC" id="1.1.1.23"/>
    </reaction>
</comment>
<dbReference type="GO" id="GO:0005829">
    <property type="term" value="C:cytosol"/>
    <property type="evidence" value="ECO:0007669"/>
    <property type="project" value="TreeGrafter"/>
</dbReference>
<dbReference type="KEGG" id="dsh:Dshi_0979"/>
<feature type="binding site" evidence="5 10">
    <location>
        <position position="420"/>
    </location>
    <ligand>
        <name>Zn(2+)</name>
        <dbReference type="ChEBI" id="CHEBI:29105"/>
    </ligand>
</feature>
<dbReference type="FunFam" id="3.40.50.1980:FF:000026">
    <property type="entry name" value="Histidinol dehydrogenase"/>
    <property type="match status" value="1"/>
</dbReference>
<dbReference type="GO" id="GO:0008270">
    <property type="term" value="F:zinc ion binding"/>
    <property type="evidence" value="ECO:0007669"/>
    <property type="project" value="UniProtKB-UniRule"/>
</dbReference>
<protein>
    <recommendedName>
        <fullName evidence="5">Histidinol dehydrogenase</fullName>
        <shortName evidence="5">HDH</shortName>
        <ecNumber evidence="5">1.1.1.23</ecNumber>
    </recommendedName>
</protein>
<feature type="binding site" evidence="5 9">
    <location>
        <position position="262"/>
    </location>
    <ligand>
        <name>substrate</name>
    </ligand>
</feature>
<dbReference type="GO" id="GO:0004399">
    <property type="term" value="F:histidinol dehydrogenase activity"/>
    <property type="evidence" value="ECO:0007669"/>
    <property type="project" value="UniProtKB-UniRule"/>
</dbReference>
<dbReference type="CDD" id="cd06572">
    <property type="entry name" value="Histidinol_dh"/>
    <property type="match status" value="1"/>
</dbReference>
<reference evidence="13" key="1">
    <citation type="journal article" date="2010" name="ISME J.">
        <title>The complete genome sequence of the algal symbiont Dinoroseobacter shibae: a hitchhiker's guide to life in the sea.</title>
        <authorList>
            <person name="Wagner-Dobler I."/>
            <person name="Ballhausen B."/>
            <person name="Berger M."/>
            <person name="Brinkhoff T."/>
            <person name="Buchholz I."/>
            <person name="Bunk B."/>
            <person name="Cypionka H."/>
            <person name="Daniel R."/>
            <person name="Drepper T."/>
            <person name="Gerdts G."/>
            <person name="Hahnke S."/>
            <person name="Han C."/>
            <person name="Jahn D."/>
            <person name="Kalhoefer D."/>
            <person name="Kiss H."/>
            <person name="Klenk H.P."/>
            <person name="Kyrpides N."/>
            <person name="Liebl W."/>
            <person name="Liesegang H."/>
            <person name="Meincke L."/>
            <person name="Pati A."/>
            <person name="Petersen J."/>
            <person name="Piekarski T."/>
            <person name="Pommerenke C."/>
            <person name="Pradella S."/>
            <person name="Pukall R."/>
            <person name="Rabus R."/>
            <person name="Stackebrandt E."/>
            <person name="Thole S."/>
            <person name="Thompson L."/>
            <person name="Tielen P."/>
            <person name="Tomasch J."/>
            <person name="von Jan M."/>
            <person name="Wanphrut N."/>
            <person name="Wichels A."/>
            <person name="Zech H."/>
            <person name="Simon M."/>
        </authorList>
    </citation>
    <scope>NUCLEOTIDE SEQUENCE [LARGE SCALE GENOMIC DNA]</scope>
    <source>
        <strain evidence="13">DSM 16493 / NCIMB 14021 / DFL 12</strain>
    </source>
</reference>
<dbReference type="RefSeq" id="WP_012177653.1">
    <property type="nucleotide sequence ID" value="NC_009952.1"/>
</dbReference>
<feature type="binding site" evidence="5 10">
    <location>
        <position position="259"/>
    </location>
    <ligand>
        <name>Zn(2+)</name>
        <dbReference type="ChEBI" id="CHEBI:29105"/>
    </ligand>
</feature>
<dbReference type="EC" id="1.1.1.23" evidence="5"/>
<dbReference type="OrthoDB" id="9805269at2"/>